<dbReference type="InterPro" id="IPR027417">
    <property type="entry name" value="P-loop_NTPase"/>
</dbReference>
<dbReference type="Gene3D" id="1.10.1180.10">
    <property type="entry name" value="B transposition protein, C-terminal domain"/>
    <property type="match status" value="1"/>
</dbReference>
<dbReference type="GO" id="GO:0006313">
    <property type="term" value="P:DNA transposition"/>
    <property type="evidence" value="ECO:0007669"/>
    <property type="project" value="InterPro"/>
</dbReference>
<feature type="region of interest" description="Disordered" evidence="1">
    <location>
        <begin position="1"/>
        <end position="34"/>
    </location>
</feature>
<evidence type="ECO:0000313" key="3">
    <source>
        <dbReference type="EMBL" id="CAE6503403.1"/>
    </source>
</evidence>
<dbReference type="InterPro" id="IPR049945">
    <property type="entry name" value="AAA_22"/>
</dbReference>
<dbReference type="PANTHER" id="PTHR35894:SF5">
    <property type="entry name" value="MU-LIKE PROPHAGE FLUMU DNA TRANSPOSITION PROTEIN B"/>
    <property type="match status" value="1"/>
</dbReference>
<dbReference type="InterPro" id="IPR009084">
    <property type="entry name" value="B_transpositn_C"/>
</dbReference>
<sequence>MNMNQDGISVSEVNEKQPNYSQQKEIPNRSTSKPVMREDAIAARISAMLDAGVRISRMAIESNVTREALEAWIKGKRSQEVSVALSTWITLIDEDIAERDGDFFMSPSAKRFLRAFEHAREPKGGDGHRGIAMIYGASGTGKSVTAKWAARMDDNVVYVQADGERRTWTALLKGVVEVIKGSGYPTVGEKLRDIILRNIKPGGLLIFDHAQLIRLAVMEQLLVFPDEHGVALAFIGNTKGYKALVDAKLAQITSRIRGSIVFVEIPSEDDVDALMEARGVGGRKEREFCLLIGCQDGGLRFLDTAILEAKKIAHAAGIQKLDIRLLKLGAVNAGCWGG</sequence>
<evidence type="ECO:0000313" key="4">
    <source>
        <dbReference type="Proteomes" id="UP000601736"/>
    </source>
</evidence>
<dbReference type="Proteomes" id="UP000601736">
    <property type="component" value="Unassembled WGS sequence"/>
</dbReference>
<proteinExistence type="predicted"/>
<feature type="compositionally biased region" description="Polar residues" evidence="1">
    <location>
        <begin position="1"/>
        <end position="33"/>
    </location>
</feature>
<evidence type="ECO:0000259" key="2">
    <source>
        <dbReference type="SMART" id="SM00382"/>
    </source>
</evidence>
<dbReference type="InterPro" id="IPR036733">
    <property type="entry name" value="B_transposit_C_sf"/>
</dbReference>
<evidence type="ECO:0000256" key="1">
    <source>
        <dbReference type="SAM" id="MobiDB-lite"/>
    </source>
</evidence>
<gene>
    <name evidence="3" type="ORF">NMYAN_20347</name>
</gene>
<dbReference type="SUPFAM" id="SSF52540">
    <property type="entry name" value="P-loop containing nucleoside triphosphate hydrolases"/>
    <property type="match status" value="1"/>
</dbReference>
<dbReference type="PANTHER" id="PTHR35894">
    <property type="entry name" value="GENERAL SECRETION PATHWAY PROTEIN A-RELATED"/>
    <property type="match status" value="1"/>
</dbReference>
<dbReference type="Pfam" id="PF09077">
    <property type="entry name" value="Phage-MuB_C"/>
    <property type="match status" value="1"/>
</dbReference>
<dbReference type="InterPro" id="IPR052026">
    <property type="entry name" value="ExeA_AAA_ATPase_DNA-bind"/>
</dbReference>
<dbReference type="GO" id="GO:0016887">
    <property type="term" value="F:ATP hydrolysis activity"/>
    <property type="evidence" value="ECO:0007669"/>
    <property type="project" value="InterPro"/>
</dbReference>
<reference evidence="3" key="1">
    <citation type="submission" date="2021-02" db="EMBL/GenBank/DDBJ databases">
        <authorList>
            <person name="Han P."/>
        </authorList>
    </citation>
    <scope>NUCLEOTIDE SEQUENCE</scope>
    <source>
        <strain evidence="3">Nitrosomonas nitrosa 18-3D</strain>
    </source>
</reference>
<accession>A0A8H8Z1U0</accession>
<dbReference type="InterPro" id="IPR003593">
    <property type="entry name" value="AAA+_ATPase"/>
</dbReference>
<dbReference type="Pfam" id="PF13401">
    <property type="entry name" value="AAA_22"/>
    <property type="match status" value="1"/>
</dbReference>
<name>A0A8H8Z1U0_9PROT</name>
<dbReference type="GO" id="GO:0003677">
    <property type="term" value="F:DNA binding"/>
    <property type="evidence" value="ECO:0007669"/>
    <property type="project" value="InterPro"/>
</dbReference>
<organism evidence="3 4">
    <name type="scientific">Nitrosomonas nitrosa</name>
    <dbReference type="NCBI Taxonomy" id="52442"/>
    <lineage>
        <taxon>Bacteria</taxon>
        <taxon>Pseudomonadati</taxon>
        <taxon>Pseudomonadota</taxon>
        <taxon>Betaproteobacteria</taxon>
        <taxon>Nitrosomonadales</taxon>
        <taxon>Nitrosomonadaceae</taxon>
        <taxon>Nitrosomonas</taxon>
    </lineage>
</organism>
<dbReference type="SMART" id="SM00382">
    <property type="entry name" value="AAA"/>
    <property type="match status" value="1"/>
</dbReference>
<dbReference type="RefSeq" id="WP_204799735.1">
    <property type="nucleotide sequence ID" value="NZ_CAJNAP010000012.1"/>
</dbReference>
<comment type="caution">
    <text evidence="3">The sequence shown here is derived from an EMBL/GenBank/DDBJ whole genome shotgun (WGS) entry which is preliminary data.</text>
</comment>
<feature type="domain" description="AAA+ ATPase" evidence="2">
    <location>
        <begin position="128"/>
        <end position="266"/>
    </location>
</feature>
<protein>
    <recommendedName>
        <fullName evidence="2">AAA+ ATPase domain-containing protein</fullName>
    </recommendedName>
</protein>
<dbReference type="EMBL" id="CAJNAP010000012">
    <property type="protein sequence ID" value="CAE6503403.1"/>
    <property type="molecule type" value="Genomic_DNA"/>
</dbReference>
<dbReference type="AlphaFoldDB" id="A0A8H8Z1U0"/>